<dbReference type="InterPro" id="IPR010982">
    <property type="entry name" value="Lambda_DNA-bd_dom_sf"/>
</dbReference>
<evidence type="ECO:0000256" key="2">
    <source>
        <dbReference type="ARBA" id="ARBA00023015"/>
    </source>
</evidence>
<dbReference type="SUPFAM" id="SSF53822">
    <property type="entry name" value="Periplasmic binding protein-like I"/>
    <property type="match status" value="1"/>
</dbReference>
<dbReference type="SMART" id="SM00354">
    <property type="entry name" value="HTH_LACI"/>
    <property type="match status" value="1"/>
</dbReference>
<dbReference type="Pfam" id="PF00356">
    <property type="entry name" value="LacI"/>
    <property type="match status" value="1"/>
</dbReference>
<evidence type="ECO:0000256" key="4">
    <source>
        <dbReference type="ARBA" id="ARBA00023163"/>
    </source>
</evidence>
<protein>
    <submittedName>
        <fullName evidence="8">LacI family transcriptional regulator</fullName>
    </submittedName>
    <submittedName>
        <fullName evidence="7">Ribose operon repressor</fullName>
    </submittedName>
</protein>
<evidence type="ECO:0000313" key="8">
    <source>
        <dbReference type="EMBL" id="TBW72408.1"/>
    </source>
</evidence>
<organism evidence="8 10">
    <name type="scientific">Staphylococcus lugdunensis</name>
    <dbReference type="NCBI Taxonomy" id="28035"/>
    <lineage>
        <taxon>Bacteria</taxon>
        <taxon>Bacillati</taxon>
        <taxon>Bacillota</taxon>
        <taxon>Bacilli</taxon>
        <taxon>Bacillales</taxon>
        <taxon>Staphylococcaceae</taxon>
        <taxon>Staphylococcus</taxon>
    </lineage>
</organism>
<dbReference type="eggNOG" id="COG1609">
    <property type="taxonomic scope" value="Bacteria"/>
</dbReference>
<reference evidence="8 10" key="2">
    <citation type="journal article" date="2019" name="Sci. Transl. Med.">
        <title>Quorum sensing between bacterial species on the skin protects against epidermal injury in atopic dermatitis.</title>
        <authorList>
            <person name="Williams M.R."/>
        </authorList>
    </citation>
    <scope>NUCLEOTIDE SEQUENCE [LARGE SCALE GENOMIC DNA]</scope>
    <source>
        <strain evidence="8 10">E7</strain>
    </source>
</reference>
<sequence length="325" mass="37016">MKPKLEDVAKLAQVSKTTVSRVLNNRGYISQETKDKVYHAMQKLNYQPNSAARQLYQQKTNIIGLLFPTVANPFFGELIFELEKRLYDKGYIVIIGNSMNNPEKERHYINQLLSNQIDALIVGTHNIGIEQYNNRNLPIVAIDRVMNEDIPDIRSDNLNGGIIATERLIQQGARHIIHTNGPIDVNTPANLRQTGYEQTMHKHGLSPVTYTVDFSLGYEEKSAIFNRIFQEHPNVDGIFASNDTDAIQIYHLAQVLGKRIPDDLKLIGYDGTQLMRYMHPYLTTIIQPISQIADKAIDILEQRIHNKATHQEYIFPVELHEGTTG</sequence>
<dbReference type="EMBL" id="LRQI01000036">
    <property type="protein sequence ID" value="KXA38929.1"/>
    <property type="molecule type" value="Genomic_DNA"/>
</dbReference>
<dbReference type="SUPFAM" id="SSF47413">
    <property type="entry name" value="lambda repressor-like DNA-binding domains"/>
    <property type="match status" value="1"/>
</dbReference>
<dbReference type="GeneID" id="58090730"/>
<evidence type="ECO:0000259" key="6">
    <source>
        <dbReference type="PROSITE" id="PS50943"/>
    </source>
</evidence>
<dbReference type="PANTHER" id="PTHR30146:SF95">
    <property type="entry name" value="RIBOSE OPERON REPRESSOR"/>
    <property type="match status" value="1"/>
</dbReference>
<reference evidence="7 9" key="1">
    <citation type="submission" date="2016-01" db="EMBL/GenBank/DDBJ databases">
        <authorList>
            <person name="Mitreva M."/>
            <person name="Pepin K.H."/>
            <person name="Mihindukulasuriya K.A."/>
            <person name="Fulton R."/>
            <person name="Fronick C."/>
            <person name="O'Laughlin M."/>
            <person name="Miner T."/>
            <person name="Herter B."/>
            <person name="Rosa B.A."/>
            <person name="Cordes M."/>
            <person name="Tomlinson C."/>
            <person name="Wollam A."/>
            <person name="Palsikar V.B."/>
            <person name="Mardis E.R."/>
            <person name="Wilson R.K."/>
        </authorList>
    </citation>
    <scope>NUCLEOTIDE SEQUENCE [LARGE SCALE GENOMIC DNA]</scope>
    <source>
        <strain evidence="7 9">MJR7738</strain>
    </source>
</reference>
<dbReference type="PROSITE" id="PS50932">
    <property type="entry name" value="HTH_LACI_2"/>
    <property type="match status" value="1"/>
</dbReference>
<dbReference type="RefSeq" id="WP_002461073.1">
    <property type="nucleotide sequence ID" value="NZ_AP021848.1"/>
</dbReference>
<evidence type="ECO:0000256" key="3">
    <source>
        <dbReference type="ARBA" id="ARBA00023125"/>
    </source>
</evidence>
<evidence type="ECO:0000313" key="10">
    <source>
        <dbReference type="Proteomes" id="UP000293637"/>
    </source>
</evidence>
<evidence type="ECO:0000313" key="9">
    <source>
        <dbReference type="Proteomes" id="UP000070063"/>
    </source>
</evidence>
<dbReference type="GO" id="GO:0000976">
    <property type="term" value="F:transcription cis-regulatory region binding"/>
    <property type="evidence" value="ECO:0007669"/>
    <property type="project" value="TreeGrafter"/>
</dbReference>
<dbReference type="STRING" id="28035.B6N84_12430"/>
<dbReference type="Gene3D" id="3.40.50.2300">
    <property type="match status" value="2"/>
</dbReference>
<dbReference type="Gene3D" id="1.10.260.40">
    <property type="entry name" value="lambda repressor-like DNA-binding domains"/>
    <property type="match status" value="1"/>
</dbReference>
<dbReference type="PANTHER" id="PTHR30146">
    <property type="entry name" value="LACI-RELATED TRANSCRIPTIONAL REPRESSOR"/>
    <property type="match status" value="1"/>
</dbReference>
<name>A0A133Q7U8_STALU</name>
<dbReference type="CDD" id="cd01392">
    <property type="entry name" value="HTH_LacI"/>
    <property type="match status" value="1"/>
</dbReference>
<accession>A0A133Q7U8</accession>
<proteinExistence type="predicted"/>
<dbReference type="InterPro" id="IPR000843">
    <property type="entry name" value="HTH_LacI"/>
</dbReference>
<dbReference type="GO" id="GO:0003700">
    <property type="term" value="F:DNA-binding transcription factor activity"/>
    <property type="evidence" value="ECO:0007669"/>
    <property type="project" value="TreeGrafter"/>
</dbReference>
<dbReference type="CDD" id="cd06291">
    <property type="entry name" value="PBP1_Qymf-like"/>
    <property type="match status" value="1"/>
</dbReference>
<gene>
    <name evidence="8" type="ORF">EQ812_05360</name>
    <name evidence="7" type="ORF">HMPREF3225_01034</name>
</gene>
<dbReference type="AlphaFoldDB" id="A0A133Q7U8"/>
<dbReference type="InterPro" id="IPR046335">
    <property type="entry name" value="LacI/GalR-like_sensor"/>
</dbReference>
<keyword evidence="4" id="KW-0804">Transcription</keyword>
<dbReference type="PROSITE" id="PS00356">
    <property type="entry name" value="HTH_LACI_1"/>
    <property type="match status" value="1"/>
</dbReference>
<evidence type="ECO:0000313" key="7">
    <source>
        <dbReference type="EMBL" id="KXA38929.1"/>
    </source>
</evidence>
<dbReference type="Pfam" id="PF13377">
    <property type="entry name" value="Peripla_BP_3"/>
    <property type="match status" value="1"/>
</dbReference>
<evidence type="ECO:0000259" key="5">
    <source>
        <dbReference type="PROSITE" id="PS50932"/>
    </source>
</evidence>
<keyword evidence="1" id="KW-0678">Repressor</keyword>
<dbReference type="PROSITE" id="PS50943">
    <property type="entry name" value="HTH_CROC1"/>
    <property type="match status" value="1"/>
</dbReference>
<dbReference type="InterPro" id="IPR028082">
    <property type="entry name" value="Peripla_BP_I"/>
</dbReference>
<dbReference type="Proteomes" id="UP000070063">
    <property type="component" value="Unassembled WGS sequence"/>
</dbReference>
<evidence type="ECO:0000256" key="1">
    <source>
        <dbReference type="ARBA" id="ARBA00022491"/>
    </source>
</evidence>
<feature type="domain" description="HTH cro/C1-type" evidence="6">
    <location>
        <begin position="5"/>
        <end position="47"/>
    </location>
</feature>
<feature type="domain" description="HTH lacI-type" evidence="5">
    <location>
        <begin position="3"/>
        <end position="57"/>
    </location>
</feature>
<dbReference type="EMBL" id="SCHB01000003">
    <property type="protein sequence ID" value="TBW72408.1"/>
    <property type="molecule type" value="Genomic_DNA"/>
</dbReference>
<dbReference type="InterPro" id="IPR001387">
    <property type="entry name" value="Cro/C1-type_HTH"/>
</dbReference>
<keyword evidence="2" id="KW-0805">Transcription regulation</keyword>
<keyword evidence="3" id="KW-0238">DNA-binding</keyword>
<comment type="caution">
    <text evidence="8">The sequence shown here is derived from an EMBL/GenBank/DDBJ whole genome shotgun (WGS) entry which is preliminary data.</text>
</comment>
<dbReference type="Proteomes" id="UP000293637">
    <property type="component" value="Unassembled WGS sequence"/>
</dbReference>